<dbReference type="SUPFAM" id="SSF48464">
    <property type="entry name" value="ENTH/VHS domain"/>
    <property type="match status" value="1"/>
</dbReference>
<accession>A0A1J4KPT9</accession>
<dbReference type="RefSeq" id="XP_068366048.1">
    <property type="nucleotide sequence ID" value="XM_068499362.1"/>
</dbReference>
<comment type="caution">
    <text evidence="2">The sequence shown here is derived from an EMBL/GenBank/DDBJ whole genome shotgun (WGS) entry which is preliminary data.</text>
</comment>
<dbReference type="InterPro" id="IPR008942">
    <property type="entry name" value="ENTH_VHS"/>
</dbReference>
<name>A0A1J4KPT9_9EUKA</name>
<evidence type="ECO:0000313" key="3">
    <source>
        <dbReference type="Proteomes" id="UP000179807"/>
    </source>
</evidence>
<keyword evidence="3" id="KW-1185">Reference proteome</keyword>
<dbReference type="VEuPathDB" id="TrichDB:TRFO_17062"/>
<evidence type="ECO:0000256" key="1">
    <source>
        <dbReference type="SAM" id="MobiDB-lite"/>
    </source>
</evidence>
<dbReference type="Proteomes" id="UP000179807">
    <property type="component" value="Unassembled WGS sequence"/>
</dbReference>
<dbReference type="GeneID" id="94834066"/>
<evidence type="ECO:0000313" key="2">
    <source>
        <dbReference type="EMBL" id="OHT12912.1"/>
    </source>
</evidence>
<sequence length="290" mass="33247">MEAIKKRILSKQITPFDIPSLNDSYIVEVLKEAILTKYSTVPPDVLRRIFAYTDTVKHSACIVAYICKVFDQFGSHSIQVYKALIITIECLETGSQPFFMAAKALTPEFLTVIYLSFRAKNIPLRDIIHKMALSIYNYLMYDEPLPNIGDYSNPAQVNQPEINYVKLKNPYDEGSSDNDYDFTSSSSTYDEDDEDSNTAPFQNYSAIPENDDLTQQQHLENQIPIQDPFQSARDAFLIQFEAIRPEVTKLVSKEAPVESDTETLEFKEFKRENELSSINNTIYDTSMDWC</sequence>
<gene>
    <name evidence="2" type="ORF">TRFO_17062</name>
</gene>
<proteinExistence type="predicted"/>
<protein>
    <submittedName>
        <fullName evidence="2">Uncharacterized protein</fullName>
    </submittedName>
</protein>
<dbReference type="OrthoDB" id="4033880at2759"/>
<reference evidence="2" key="1">
    <citation type="submission" date="2016-10" db="EMBL/GenBank/DDBJ databases">
        <authorList>
            <person name="Benchimol M."/>
            <person name="Almeida L.G."/>
            <person name="Vasconcelos A.T."/>
            <person name="Perreira-Neves A."/>
            <person name="Rosa I.A."/>
            <person name="Tasca T."/>
            <person name="Bogo M.R."/>
            <person name="de Souza W."/>
        </authorList>
    </citation>
    <scope>NUCLEOTIDE SEQUENCE [LARGE SCALE GENOMIC DNA]</scope>
    <source>
        <strain evidence="2">K</strain>
    </source>
</reference>
<dbReference type="EMBL" id="MLAK01000552">
    <property type="protein sequence ID" value="OHT12912.1"/>
    <property type="molecule type" value="Genomic_DNA"/>
</dbReference>
<organism evidence="2 3">
    <name type="scientific">Tritrichomonas foetus</name>
    <dbReference type="NCBI Taxonomy" id="1144522"/>
    <lineage>
        <taxon>Eukaryota</taxon>
        <taxon>Metamonada</taxon>
        <taxon>Parabasalia</taxon>
        <taxon>Tritrichomonadida</taxon>
        <taxon>Tritrichomonadidae</taxon>
        <taxon>Tritrichomonas</taxon>
    </lineage>
</organism>
<dbReference type="AlphaFoldDB" id="A0A1J4KPT9"/>
<feature type="region of interest" description="Disordered" evidence="1">
    <location>
        <begin position="168"/>
        <end position="203"/>
    </location>
</feature>